<proteinExistence type="predicted"/>
<dbReference type="STRING" id="1661398.A0A482VYY3"/>
<dbReference type="OrthoDB" id="6769200at2759"/>
<sequence length="84" mass="9780">MKEYVTCTNWCSGKNINLISENVLAYFQDYAGDKKASTLWAHYSMLKSTISLKENIDISKFFTLIAFLKRQNINYKHKKSSVFT</sequence>
<evidence type="ECO:0000313" key="1">
    <source>
        <dbReference type="EMBL" id="RZC37984.1"/>
    </source>
</evidence>
<dbReference type="EMBL" id="QDEB01047468">
    <property type="protein sequence ID" value="RZC37984.1"/>
    <property type="molecule type" value="Genomic_DNA"/>
</dbReference>
<dbReference type="Proteomes" id="UP000292052">
    <property type="component" value="Unassembled WGS sequence"/>
</dbReference>
<protein>
    <recommendedName>
        <fullName evidence="3">Core-binding (CB) domain-containing protein</fullName>
    </recommendedName>
</protein>
<organism evidence="1 2">
    <name type="scientific">Asbolus verrucosus</name>
    <name type="common">Desert ironclad beetle</name>
    <dbReference type="NCBI Taxonomy" id="1661398"/>
    <lineage>
        <taxon>Eukaryota</taxon>
        <taxon>Metazoa</taxon>
        <taxon>Ecdysozoa</taxon>
        <taxon>Arthropoda</taxon>
        <taxon>Hexapoda</taxon>
        <taxon>Insecta</taxon>
        <taxon>Pterygota</taxon>
        <taxon>Neoptera</taxon>
        <taxon>Endopterygota</taxon>
        <taxon>Coleoptera</taxon>
        <taxon>Polyphaga</taxon>
        <taxon>Cucujiformia</taxon>
        <taxon>Tenebrionidae</taxon>
        <taxon>Pimeliinae</taxon>
        <taxon>Asbolus</taxon>
    </lineage>
</organism>
<reference evidence="1 2" key="1">
    <citation type="submission" date="2017-03" db="EMBL/GenBank/DDBJ databases">
        <title>Genome of the blue death feigning beetle - Asbolus verrucosus.</title>
        <authorList>
            <person name="Rider S.D."/>
        </authorList>
    </citation>
    <scope>NUCLEOTIDE SEQUENCE [LARGE SCALE GENOMIC DNA]</scope>
    <source>
        <strain evidence="1">Butters</strain>
        <tissue evidence="1">Head and leg muscle</tissue>
    </source>
</reference>
<keyword evidence="2" id="KW-1185">Reference proteome</keyword>
<name>A0A482VYY3_ASBVE</name>
<gene>
    <name evidence="1" type="ORF">BDFB_014693</name>
</gene>
<dbReference type="AlphaFoldDB" id="A0A482VYY3"/>
<comment type="caution">
    <text evidence="1">The sequence shown here is derived from an EMBL/GenBank/DDBJ whole genome shotgun (WGS) entry which is preliminary data.</text>
</comment>
<accession>A0A482VYY3</accession>
<evidence type="ECO:0008006" key="3">
    <source>
        <dbReference type="Google" id="ProtNLM"/>
    </source>
</evidence>
<evidence type="ECO:0000313" key="2">
    <source>
        <dbReference type="Proteomes" id="UP000292052"/>
    </source>
</evidence>